<comment type="caution">
    <text evidence="3">The sequence shown here is derived from an EMBL/GenBank/DDBJ whole genome shotgun (WGS) entry which is preliminary data.</text>
</comment>
<gene>
    <name evidence="3" type="ORF">R3I93_000950</name>
</gene>
<proteinExistence type="predicted"/>
<dbReference type="InterPro" id="IPR016187">
    <property type="entry name" value="CTDL_fold"/>
</dbReference>
<dbReference type="PANTHER" id="PTHR45784">
    <property type="entry name" value="C-TYPE LECTIN DOMAIN FAMILY 20 MEMBER A-RELATED"/>
    <property type="match status" value="1"/>
</dbReference>
<feature type="domain" description="C-type lectin" evidence="2">
    <location>
        <begin position="130"/>
        <end position="247"/>
    </location>
</feature>
<keyword evidence="1" id="KW-0732">Signal</keyword>
<dbReference type="Pfam" id="PF00059">
    <property type="entry name" value="Lectin_C"/>
    <property type="match status" value="2"/>
</dbReference>
<feature type="domain" description="C-type lectin" evidence="2">
    <location>
        <begin position="24"/>
        <end position="132"/>
    </location>
</feature>
<dbReference type="InterPro" id="IPR001304">
    <property type="entry name" value="C-type_lectin-like"/>
</dbReference>
<dbReference type="SUPFAM" id="SSF56436">
    <property type="entry name" value="C-type lectin-like"/>
    <property type="match status" value="2"/>
</dbReference>
<accession>A0AAN9DNZ3</accession>
<feature type="signal peptide" evidence="1">
    <location>
        <begin position="1"/>
        <end position="19"/>
    </location>
</feature>
<evidence type="ECO:0000256" key="1">
    <source>
        <dbReference type="SAM" id="SignalP"/>
    </source>
</evidence>
<evidence type="ECO:0000313" key="3">
    <source>
        <dbReference type="EMBL" id="KAK7176861.1"/>
    </source>
</evidence>
<dbReference type="PROSITE" id="PS50041">
    <property type="entry name" value="C_TYPE_LECTIN_2"/>
    <property type="match status" value="2"/>
</dbReference>
<dbReference type="InterPro" id="IPR016186">
    <property type="entry name" value="C-type_lectin-like/link_sf"/>
</dbReference>
<evidence type="ECO:0000313" key="4">
    <source>
        <dbReference type="Proteomes" id="UP001364617"/>
    </source>
</evidence>
<dbReference type="EMBL" id="JAYKXH010000001">
    <property type="protein sequence ID" value="KAK7176861.1"/>
    <property type="molecule type" value="Genomic_DNA"/>
</dbReference>
<reference evidence="3 4" key="1">
    <citation type="submission" date="2024-02" db="EMBL/GenBank/DDBJ databases">
        <title>Chromosome-level genome assembly of the Eurasian Minnow (Phoxinus phoxinus).</title>
        <authorList>
            <person name="Oriowo T.O."/>
            <person name="Martin S."/>
            <person name="Stange M."/>
            <person name="Chrysostomakis Y."/>
            <person name="Brown T."/>
            <person name="Winkler S."/>
            <person name="Kukowka S."/>
            <person name="Myers E.W."/>
            <person name="Bohne A."/>
        </authorList>
    </citation>
    <scope>NUCLEOTIDE SEQUENCE [LARGE SCALE GENOMIC DNA]</scope>
    <source>
        <strain evidence="3">ZFMK-TIS-60720</strain>
        <tissue evidence="3">Whole Organism</tissue>
    </source>
</reference>
<sequence length="250" mass="29344">MKAAVAVLLFLSLFRLSFSLYRKHFFVNTFKTWEAARTYCREYHDDLSTVNKEEAQLLSANPGVTYTYFWIGLHISPNNPGQWIWSGDEDEEIDNWDIDEPNTYTEKCVVVKKSNSKLHNAMCSKTRPFYCMQVFEPILVHQNKTWDEALDHCRQHYTDLASLRSQMIMAEAINNTITSQTAYVWTGLRFMAGHWYWVSGHNLQYKAWSVEGELQCPARDLRCGALDRKTFIWRPNNCEDKLNFLCLKKL</sequence>
<protein>
    <recommendedName>
        <fullName evidence="2">C-type lectin domain-containing protein</fullName>
    </recommendedName>
</protein>
<organism evidence="3 4">
    <name type="scientific">Phoxinus phoxinus</name>
    <name type="common">Eurasian minnow</name>
    <dbReference type="NCBI Taxonomy" id="58324"/>
    <lineage>
        <taxon>Eukaryota</taxon>
        <taxon>Metazoa</taxon>
        <taxon>Chordata</taxon>
        <taxon>Craniata</taxon>
        <taxon>Vertebrata</taxon>
        <taxon>Euteleostomi</taxon>
        <taxon>Actinopterygii</taxon>
        <taxon>Neopterygii</taxon>
        <taxon>Teleostei</taxon>
        <taxon>Ostariophysi</taxon>
        <taxon>Cypriniformes</taxon>
        <taxon>Leuciscidae</taxon>
        <taxon>Phoxininae</taxon>
        <taxon>Phoxinus</taxon>
    </lineage>
</organism>
<keyword evidence="4" id="KW-1185">Reference proteome</keyword>
<feature type="chain" id="PRO_5043008266" description="C-type lectin domain-containing protein" evidence="1">
    <location>
        <begin position="20"/>
        <end position="250"/>
    </location>
</feature>
<dbReference type="SMART" id="SM00034">
    <property type="entry name" value="CLECT"/>
    <property type="match status" value="2"/>
</dbReference>
<dbReference type="AlphaFoldDB" id="A0AAN9DNZ3"/>
<name>A0AAN9DNZ3_9TELE</name>
<dbReference type="Proteomes" id="UP001364617">
    <property type="component" value="Unassembled WGS sequence"/>
</dbReference>
<evidence type="ECO:0000259" key="2">
    <source>
        <dbReference type="PROSITE" id="PS50041"/>
    </source>
</evidence>
<dbReference type="PANTHER" id="PTHR45784:SF8">
    <property type="entry name" value="C-TYPE MANNOSE RECEPTOR 2-RELATED"/>
    <property type="match status" value="1"/>
</dbReference>
<dbReference type="Gene3D" id="3.10.100.10">
    <property type="entry name" value="Mannose-Binding Protein A, subunit A"/>
    <property type="match status" value="2"/>
</dbReference>